<dbReference type="Gene3D" id="1.20.1640.10">
    <property type="entry name" value="Multidrug efflux transporter AcrB transmembrane domain"/>
    <property type="match status" value="1"/>
</dbReference>
<dbReference type="PROSITE" id="PS50156">
    <property type="entry name" value="SSD"/>
    <property type="match status" value="1"/>
</dbReference>
<evidence type="ECO:0000256" key="5">
    <source>
        <dbReference type="ARBA" id="ARBA00022692"/>
    </source>
</evidence>
<reference evidence="12 13" key="1">
    <citation type="submission" date="2017-09" db="EMBL/GenBank/DDBJ databases">
        <title>Depth-based differentiation of microbial function through sediment-hosted aquifers and enrichment of novel symbionts in the deep terrestrial subsurface.</title>
        <authorList>
            <person name="Probst A.J."/>
            <person name="Ladd B."/>
            <person name="Jarett J.K."/>
            <person name="Geller-Mcgrath D.E."/>
            <person name="Sieber C.M."/>
            <person name="Emerson J.B."/>
            <person name="Anantharaman K."/>
            <person name="Thomas B.C."/>
            <person name="Malmstrom R."/>
            <person name="Stieglmeier M."/>
            <person name="Klingl A."/>
            <person name="Woyke T."/>
            <person name="Ryan C.M."/>
            <person name="Banfield J.F."/>
        </authorList>
    </citation>
    <scope>NUCLEOTIDE SEQUENCE [LARGE SCALE GENOMIC DNA]</scope>
    <source>
        <strain evidence="12">CG10_big_fil_rev_8_21_14_0_10_36_16</strain>
    </source>
</reference>
<dbReference type="PANTHER" id="PTHR30081">
    <property type="entry name" value="PROTEIN-EXPORT MEMBRANE PROTEIN SEC"/>
    <property type="match status" value="1"/>
</dbReference>
<dbReference type="InterPro" id="IPR022813">
    <property type="entry name" value="SecD/SecF_arch_bac"/>
</dbReference>
<proteinExistence type="inferred from homology"/>
<dbReference type="EMBL" id="PCXQ01000003">
    <property type="protein sequence ID" value="PJE51385.1"/>
    <property type="molecule type" value="Genomic_DNA"/>
</dbReference>
<evidence type="ECO:0000313" key="13">
    <source>
        <dbReference type="Proteomes" id="UP000228496"/>
    </source>
</evidence>
<dbReference type="InterPro" id="IPR022645">
    <property type="entry name" value="SecD/SecF_bac"/>
</dbReference>
<dbReference type="SUPFAM" id="SSF82866">
    <property type="entry name" value="Multidrug efflux transporter AcrB transmembrane domain"/>
    <property type="match status" value="1"/>
</dbReference>
<keyword evidence="7 10" id="KW-1133">Transmembrane helix</keyword>
<dbReference type="GO" id="GO:0015450">
    <property type="term" value="F:protein-transporting ATPase activity"/>
    <property type="evidence" value="ECO:0007669"/>
    <property type="project" value="InterPro"/>
</dbReference>
<feature type="transmembrane region" description="Helical" evidence="10">
    <location>
        <begin position="186"/>
        <end position="207"/>
    </location>
</feature>
<comment type="function">
    <text evidence="10">Part of the Sec protein translocase complex. Interacts with the SecYEG preprotein conducting channel. SecDF uses the proton motive force (PMF) to complete protein translocation after the ATP-dependent function of SecA.</text>
</comment>
<comment type="subunit">
    <text evidence="10">Forms a complex with SecD. Part of the essential Sec protein translocation apparatus which comprises SecA, SecYEG and auxiliary proteins SecDF. Other proteins may also be involved.</text>
</comment>
<accession>A0A2J0Q895</accession>
<keyword evidence="4" id="KW-0997">Cell inner membrane</keyword>
<evidence type="ECO:0000256" key="6">
    <source>
        <dbReference type="ARBA" id="ARBA00022927"/>
    </source>
</evidence>
<feature type="transmembrane region" description="Helical" evidence="10">
    <location>
        <begin position="123"/>
        <end position="142"/>
    </location>
</feature>
<feature type="transmembrane region" description="Helical" evidence="10">
    <location>
        <begin position="238"/>
        <end position="256"/>
    </location>
</feature>
<comment type="subcellular location">
    <subcellularLocation>
        <location evidence="1 10">Cell membrane</location>
        <topology evidence="1 10">Multi-pass membrane protein</topology>
    </subcellularLocation>
</comment>
<keyword evidence="8 10" id="KW-0811">Translocation</keyword>
<keyword evidence="9 10" id="KW-0472">Membrane</keyword>
<dbReference type="PRINTS" id="PR01755">
    <property type="entry name" value="SECFTRNLCASE"/>
</dbReference>
<evidence type="ECO:0000256" key="4">
    <source>
        <dbReference type="ARBA" id="ARBA00022519"/>
    </source>
</evidence>
<feature type="domain" description="SSD" evidence="11">
    <location>
        <begin position="123"/>
        <end position="288"/>
    </location>
</feature>
<dbReference type="GO" id="GO:0006605">
    <property type="term" value="P:protein targeting"/>
    <property type="evidence" value="ECO:0007669"/>
    <property type="project" value="UniProtKB-UniRule"/>
</dbReference>
<dbReference type="GO" id="GO:0005886">
    <property type="term" value="C:plasma membrane"/>
    <property type="evidence" value="ECO:0007669"/>
    <property type="project" value="UniProtKB-SubCell"/>
</dbReference>
<feature type="transmembrane region" description="Helical" evidence="10">
    <location>
        <begin position="7"/>
        <end position="28"/>
    </location>
</feature>
<evidence type="ECO:0000256" key="2">
    <source>
        <dbReference type="ARBA" id="ARBA00022448"/>
    </source>
</evidence>
<dbReference type="GO" id="GO:0043952">
    <property type="term" value="P:protein transport by the Sec complex"/>
    <property type="evidence" value="ECO:0007669"/>
    <property type="project" value="UniProtKB-UniRule"/>
</dbReference>
<evidence type="ECO:0000256" key="1">
    <source>
        <dbReference type="ARBA" id="ARBA00004651"/>
    </source>
</evidence>
<comment type="caution">
    <text evidence="12">The sequence shown here is derived from an EMBL/GenBank/DDBJ whole genome shotgun (WGS) entry which is preliminary data.</text>
</comment>
<name>A0A2J0Q895_9BACT</name>
<dbReference type="Pfam" id="PF02355">
    <property type="entry name" value="SecD_SecF_C"/>
    <property type="match status" value="1"/>
</dbReference>
<evidence type="ECO:0000313" key="12">
    <source>
        <dbReference type="EMBL" id="PJE51385.1"/>
    </source>
</evidence>
<dbReference type="PANTHER" id="PTHR30081:SF8">
    <property type="entry name" value="PROTEIN TRANSLOCASE SUBUNIT SECF"/>
    <property type="match status" value="1"/>
</dbReference>
<comment type="similarity">
    <text evidence="10">Belongs to the SecD/SecF family. SecF subfamily.</text>
</comment>
<dbReference type="InterPro" id="IPR048634">
    <property type="entry name" value="SecD_SecF_C"/>
</dbReference>
<keyword evidence="2 10" id="KW-0813">Transport</keyword>
<gene>
    <name evidence="10 12" type="primary">secF</name>
    <name evidence="12" type="ORF">COV29_00990</name>
</gene>
<keyword evidence="3 10" id="KW-1003">Cell membrane</keyword>
<evidence type="ECO:0000256" key="7">
    <source>
        <dbReference type="ARBA" id="ARBA00022989"/>
    </source>
</evidence>
<evidence type="ECO:0000256" key="8">
    <source>
        <dbReference type="ARBA" id="ARBA00023010"/>
    </source>
</evidence>
<keyword evidence="6 10" id="KW-0653">Protein transport</keyword>
<dbReference type="GO" id="GO:0065002">
    <property type="term" value="P:intracellular protein transmembrane transport"/>
    <property type="evidence" value="ECO:0007669"/>
    <property type="project" value="UniProtKB-UniRule"/>
</dbReference>
<keyword evidence="5 10" id="KW-0812">Transmembrane</keyword>
<evidence type="ECO:0000256" key="3">
    <source>
        <dbReference type="ARBA" id="ARBA00022475"/>
    </source>
</evidence>
<dbReference type="HAMAP" id="MF_01464_B">
    <property type="entry name" value="SecF_B"/>
    <property type="match status" value="1"/>
</dbReference>
<evidence type="ECO:0000256" key="10">
    <source>
        <dbReference type="HAMAP-Rule" id="MF_01464"/>
    </source>
</evidence>
<dbReference type="AlphaFoldDB" id="A0A2J0Q895"/>
<evidence type="ECO:0000256" key="9">
    <source>
        <dbReference type="ARBA" id="ARBA00023136"/>
    </source>
</evidence>
<dbReference type="NCBIfam" id="TIGR00966">
    <property type="entry name" value="transloc_SecF"/>
    <property type="match status" value="1"/>
</dbReference>
<feature type="transmembrane region" description="Helical" evidence="10">
    <location>
        <begin position="262"/>
        <end position="289"/>
    </location>
</feature>
<evidence type="ECO:0000259" key="11">
    <source>
        <dbReference type="PROSITE" id="PS50156"/>
    </source>
</evidence>
<dbReference type="InterPro" id="IPR005665">
    <property type="entry name" value="SecF_bac"/>
</dbReference>
<dbReference type="InterPro" id="IPR000731">
    <property type="entry name" value="SSD"/>
</dbReference>
<protein>
    <recommendedName>
        <fullName evidence="10">Protein-export membrane protein SecF</fullName>
    </recommendedName>
</protein>
<dbReference type="Proteomes" id="UP000228496">
    <property type="component" value="Unassembled WGS sequence"/>
</dbReference>
<sequence length="293" mass="32117">MKHIYKTMFSISVLLVVSSVVAILVWGLPLGADFRGGSVLEVGFLQERPSINEIKESFSRVEESGEPNISYIDDNGVIIRLASIDEEKHQEVLSVLSYNFGEITERRFDSIGPVIGEELKSKSITAIILVLVSIIIYIALVFRRLSNVLSPWVMGFSAIIALAHDIIVPIGVFAVFGRYFGFEISAIFVAALLTILGYSVSDTVVVFDRVRENILRFGSGGGFAQTVHKSVIQTLSRSINTTVSTVLALVAIYFFGGQSLQWFSLALIIGIVAGSYSSIFVASPLLVWLSRKK</sequence>
<organism evidence="12 13">
    <name type="scientific">Candidatus Yanofskybacteria bacterium CG10_big_fil_rev_8_21_14_0_10_36_16</name>
    <dbReference type="NCBI Taxonomy" id="1975096"/>
    <lineage>
        <taxon>Bacteria</taxon>
        <taxon>Candidatus Yanofskyibacteriota</taxon>
    </lineage>
</organism>
<feature type="transmembrane region" description="Helical" evidence="10">
    <location>
        <begin position="154"/>
        <end position="180"/>
    </location>
</feature>